<dbReference type="PANTHER" id="PTHR43191">
    <property type="entry name" value="RRNA METHYLTRANSFERASE 3"/>
    <property type="match status" value="1"/>
</dbReference>
<dbReference type="SUPFAM" id="SSF55315">
    <property type="entry name" value="L30e-like"/>
    <property type="match status" value="1"/>
</dbReference>
<keyword evidence="3 5" id="KW-0808">Transferase</keyword>
<dbReference type="EMBL" id="FUHU01000045">
    <property type="protein sequence ID" value="SJM68205.1"/>
    <property type="molecule type" value="Genomic_DNA"/>
</dbReference>
<dbReference type="Proteomes" id="UP000195787">
    <property type="component" value="Unassembled WGS sequence"/>
</dbReference>
<dbReference type="InterPro" id="IPR013123">
    <property type="entry name" value="SpoU_subst-bd"/>
</dbReference>
<gene>
    <name evidence="5" type="ORF">CZ674_12435</name>
</gene>
<evidence type="ECO:0000313" key="5">
    <source>
        <dbReference type="EMBL" id="SJM68205.1"/>
    </source>
</evidence>
<dbReference type="InterPro" id="IPR053888">
    <property type="entry name" value="MRM3-like_sub_bind"/>
</dbReference>
<proteinExistence type="inferred from homology"/>
<keyword evidence="2 5" id="KW-0489">Methyltransferase</keyword>
<dbReference type="GO" id="GO:0008173">
    <property type="term" value="F:RNA methyltransferase activity"/>
    <property type="evidence" value="ECO:0007669"/>
    <property type="project" value="InterPro"/>
</dbReference>
<dbReference type="InterPro" id="IPR029028">
    <property type="entry name" value="Alpha/beta_knot_MTases"/>
</dbReference>
<dbReference type="AlphaFoldDB" id="A0A1R4GJE8"/>
<comment type="similarity">
    <text evidence="1">Belongs to the class IV-like SAM-binding methyltransferase superfamily. RNA methyltransferase TrmH family.</text>
</comment>
<protein>
    <submittedName>
        <fullName evidence="5">RNA methyltransferase, TrmH family</fullName>
    </submittedName>
</protein>
<dbReference type="Pfam" id="PF00588">
    <property type="entry name" value="SpoU_methylase"/>
    <property type="match status" value="1"/>
</dbReference>
<reference evidence="5 6" key="1">
    <citation type="submission" date="2017-02" db="EMBL/GenBank/DDBJ databases">
        <authorList>
            <person name="Peterson S.W."/>
        </authorList>
    </citation>
    <scope>NUCLEOTIDE SEQUENCE [LARGE SCALE GENOMIC DNA]</scope>
    <source>
        <strain evidence="5 6">LMG 22410</strain>
    </source>
</reference>
<dbReference type="Gene3D" id="3.40.1280.10">
    <property type="match status" value="1"/>
</dbReference>
<dbReference type="GO" id="GO:0003723">
    <property type="term" value="F:RNA binding"/>
    <property type="evidence" value="ECO:0007669"/>
    <property type="project" value="InterPro"/>
</dbReference>
<dbReference type="GO" id="GO:0006396">
    <property type="term" value="P:RNA processing"/>
    <property type="evidence" value="ECO:0007669"/>
    <property type="project" value="InterPro"/>
</dbReference>
<dbReference type="InterPro" id="IPR029064">
    <property type="entry name" value="Ribosomal_eL30-like_sf"/>
</dbReference>
<sequence length="246" mass="26280">MAKLKTRTARSETGLFLLEGPQALGEAVAADARVHEVFFTEAGAEKHPALMQHSDAEYVEVSEEALARMADTRTPQGFVAVASQFPKTLDDALEGASRVVILHEVRDPGNLGTIIRVADAAGFDAVIVTAESVDVYNPKVVRATTGSLFNMVHSVEVTTIDAIAAVKRLGIQVIAADVSGDDLREQTAAFEQPHAWVFGNEARGLDDTTRDLADVTLRVPIFGRAESMNLATAAAVCLYQSAFAAR</sequence>
<dbReference type="Pfam" id="PF22435">
    <property type="entry name" value="MRM3-like_sub_bind"/>
    <property type="match status" value="1"/>
</dbReference>
<accession>A0A1R4GJE8</accession>
<name>A0A1R4GJE8_9MICO</name>
<dbReference type="SMART" id="SM00967">
    <property type="entry name" value="SpoU_sub_bind"/>
    <property type="match status" value="1"/>
</dbReference>
<dbReference type="InterPro" id="IPR001537">
    <property type="entry name" value="SpoU_MeTrfase"/>
</dbReference>
<dbReference type="SUPFAM" id="SSF75217">
    <property type="entry name" value="alpha/beta knot"/>
    <property type="match status" value="1"/>
</dbReference>
<dbReference type="Gene3D" id="3.30.1330.30">
    <property type="match status" value="1"/>
</dbReference>
<feature type="domain" description="RNA 2-O ribose methyltransferase substrate binding" evidence="4">
    <location>
        <begin position="17"/>
        <end position="88"/>
    </location>
</feature>
<evidence type="ECO:0000256" key="3">
    <source>
        <dbReference type="ARBA" id="ARBA00022679"/>
    </source>
</evidence>
<organism evidence="5 6">
    <name type="scientific">Agrococcus casei LMG 22410</name>
    <dbReference type="NCBI Taxonomy" id="1255656"/>
    <lineage>
        <taxon>Bacteria</taxon>
        <taxon>Bacillati</taxon>
        <taxon>Actinomycetota</taxon>
        <taxon>Actinomycetes</taxon>
        <taxon>Micrococcales</taxon>
        <taxon>Microbacteriaceae</taxon>
        <taxon>Agrococcus</taxon>
    </lineage>
</organism>
<evidence type="ECO:0000256" key="2">
    <source>
        <dbReference type="ARBA" id="ARBA00022603"/>
    </source>
</evidence>
<dbReference type="GO" id="GO:0005737">
    <property type="term" value="C:cytoplasm"/>
    <property type="evidence" value="ECO:0007669"/>
    <property type="project" value="UniProtKB-ARBA"/>
</dbReference>
<evidence type="ECO:0000259" key="4">
    <source>
        <dbReference type="SMART" id="SM00967"/>
    </source>
</evidence>
<keyword evidence="6" id="KW-1185">Reference proteome</keyword>
<evidence type="ECO:0000313" key="6">
    <source>
        <dbReference type="Proteomes" id="UP000195787"/>
    </source>
</evidence>
<dbReference type="InterPro" id="IPR051259">
    <property type="entry name" value="rRNA_Methyltransferase"/>
</dbReference>
<evidence type="ECO:0000256" key="1">
    <source>
        <dbReference type="ARBA" id="ARBA00007228"/>
    </source>
</evidence>
<dbReference type="InterPro" id="IPR029026">
    <property type="entry name" value="tRNA_m1G_MTases_N"/>
</dbReference>
<dbReference type="PANTHER" id="PTHR43191:SF2">
    <property type="entry name" value="RRNA METHYLTRANSFERASE 3, MITOCHONDRIAL"/>
    <property type="match status" value="1"/>
</dbReference>
<dbReference type="GO" id="GO:0032259">
    <property type="term" value="P:methylation"/>
    <property type="evidence" value="ECO:0007669"/>
    <property type="project" value="UniProtKB-KW"/>
</dbReference>
<dbReference type="CDD" id="cd18095">
    <property type="entry name" value="SpoU-like_rRNA-MTase"/>
    <property type="match status" value="1"/>
</dbReference>